<gene>
    <name evidence="1" type="ORF">ABT39_MTgene957</name>
</gene>
<accession>A0A117NJ82</accession>
<geneLocation type="mitochondrion" evidence="1"/>
<dbReference type="AlphaFoldDB" id="A0A117NJ82"/>
<reference evidence="1" key="1">
    <citation type="journal article" date="2015" name="Genome Biol. Evol.">
        <title>Organellar Genomes of White Spruce (Picea glauca): Assembly and Annotation.</title>
        <authorList>
            <person name="Jackman S.D."/>
            <person name="Warren R.L."/>
            <person name="Gibb E.A."/>
            <person name="Vandervalk B.P."/>
            <person name="Mohamadi H."/>
            <person name="Chu J."/>
            <person name="Raymond A."/>
            <person name="Pleasance S."/>
            <person name="Coope R."/>
            <person name="Wildung M.R."/>
            <person name="Ritland C.E."/>
            <person name="Bousquet J."/>
            <person name="Jones S.J."/>
            <person name="Bohlmann J."/>
            <person name="Birol I."/>
        </authorList>
    </citation>
    <scope>NUCLEOTIDE SEQUENCE [LARGE SCALE GENOMIC DNA]</scope>
    <source>
        <tissue evidence="1">Flushing bud</tissue>
    </source>
</reference>
<organism evidence="1">
    <name type="scientific">Picea glauca</name>
    <name type="common">White spruce</name>
    <name type="synonym">Pinus glauca</name>
    <dbReference type="NCBI Taxonomy" id="3330"/>
    <lineage>
        <taxon>Eukaryota</taxon>
        <taxon>Viridiplantae</taxon>
        <taxon>Streptophyta</taxon>
        <taxon>Embryophyta</taxon>
        <taxon>Tracheophyta</taxon>
        <taxon>Spermatophyta</taxon>
        <taxon>Pinopsida</taxon>
        <taxon>Pinidae</taxon>
        <taxon>Conifers I</taxon>
        <taxon>Pinales</taxon>
        <taxon>Pinaceae</taxon>
        <taxon>Picea</taxon>
    </lineage>
</organism>
<protein>
    <submittedName>
        <fullName evidence="1">Uncharacterized protein</fullName>
    </submittedName>
</protein>
<name>A0A117NJ82_PICGL</name>
<keyword evidence="1" id="KW-0496">Mitochondrion</keyword>
<proteinExistence type="predicted"/>
<dbReference type="EMBL" id="LKAM01000001">
    <property type="protein sequence ID" value="KUM51111.1"/>
    <property type="molecule type" value="Genomic_DNA"/>
</dbReference>
<evidence type="ECO:0000313" key="1">
    <source>
        <dbReference type="EMBL" id="KUM51111.1"/>
    </source>
</evidence>
<comment type="caution">
    <text evidence="1">The sequence shown here is derived from an EMBL/GenBank/DDBJ whole genome shotgun (WGS) entry which is preliminary data.</text>
</comment>
<sequence length="68" mass="7853">MVIILMSITADKVMSAPFYNVEIEPHLPLRLQAYTSSLYSIYCIYIVRSTFYFNRSSLAVIKELTHCS</sequence>